<keyword evidence="2 7" id="KW-0813">Transport</keyword>
<comment type="similarity">
    <text evidence="7">Belongs to the binding-protein-dependent transport system permease family.</text>
</comment>
<keyword evidence="6 7" id="KW-0472">Membrane</keyword>
<feature type="transmembrane region" description="Helical" evidence="7">
    <location>
        <begin position="251"/>
        <end position="272"/>
    </location>
</feature>
<feature type="transmembrane region" description="Helical" evidence="7">
    <location>
        <begin position="193"/>
        <end position="218"/>
    </location>
</feature>
<dbReference type="InterPro" id="IPR035906">
    <property type="entry name" value="MetI-like_sf"/>
</dbReference>
<dbReference type="PANTHER" id="PTHR43744:SF8">
    <property type="entry name" value="SN-GLYCEROL-3-PHOSPHATE TRANSPORT SYSTEM PERMEASE PROTEIN UGPE"/>
    <property type="match status" value="1"/>
</dbReference>
<keyword evidence="3" id="KW-1003">Cell membrane</keyword>
<dbReference type="Gene3D" id="1.10.3720.10">
    <property type="entry name" value="MetI-like"/>
    <property type="match status" value="1"/>
</dbReference>
<feature type="transmembrane region" description="Helical" evidence="7">
    <location>
        <begin position="81"/>
        <end position="104"/>
    </location>
</feature>
<dbReference type="EMBL" id="CP006018">
    <property type="protein sequence ID" value="AIC91313.1"/>
    <property type="molecule type" value="Genomic_DNA"/>
</dbReference>
<feature type="transmembrane region" description="Helical" evidence="7">
    <location>
        <begin position="21"/>
        <end position="42"/>
    </location>
</feature>
<feature type="transmembrane region" description="Helical" evidence="7">
    <location>
        <begin position="149"/>
        <end position="172"/>
    </location>
</feature>
<dbReference type="Pfam" id="PF00528">
    <property type="entry name" value="BPD_transp_1"/>
    <property type="match status" value="1"/>
</dbReference>
<dbReference type="CDD" id="cd06261">
    <property type="entry name" value="TM_PBP2"/>
    <property type="match status" value="1"/>
</dbReference>
<evidence type="ECO:0000256" key="2">
    <source>
        <dbReference type="ARBA" id="ARBA00022448"/>
    </source>
</evidence>
<evidence type="ECO:0000256" key="4">
    <source>
        <dbReference type="ARBA" id="ARBA00022692"/>
    </source>
</evidence>
<dbReference type="PANTHER" id="PTHR43744">
    <property type="entry name" value="ABC TRANSPORTER PERMEASE PROTEIN MG189-RELATED-RELATED"/>
    <property type="match status" value="1"/>
</dbReference>
<protein>
    <submittedName>
        <fullName evidence="9">Putative ABC transporter permease</fullName>
    </submittedName>
</protein>
<dbReference type="RefSeq" id="WP_052109072.1">
    <property type="nucleotide sequence ID" value="NZ_CP006018.1"/>
</dbReference>
<dbReference type="Proteomes" id="UP000028569">
    <property type="component" value="Chromosome"/>
</dbReference>
<feature type="domain" description="ABC transmembrane type-1" evidence="8">
    <location>
        <begin position="81"/>
        <end position="272"/>
    </location>
</feature>
<proteinExistence type="inferred from homology"/>
<accession>A0A087VSJ3</accession>
<evidence type="ECO:0000313" key="9">
    <source>
        <dbReference type="EMBL" id="AIC91313.1"/>
    </source>
</evidence>
<dbReference type="OrthoDB" id="9794684at2"/>
<evidence type="ECO:0000256" key="6">
    <source>
        <dbReference type="ARBA" id="ARBA00023136"/>
    </source>
</evidence>
<evidence type="ECO:0000259" key="8">
    <source>
        <dbReference type="PROSITE" id="PS50928"/>
    </source>
</evidence>
<dbReference type="AlphaFoldDB" id="A0A087VSJ3"/>
<keyword evidence="10" id="KW-1185">Reference proteome</keyword>
<evidence type="ECO:0000256" key="1">
    <source>
        <dbReference type="ARBA" id="ARBA00004651"/>
    </source>
</evidence>
<dbReference type="KEGG" id="bii:BINDI_0027"/>
<evidence type="ECO:0000256" key="7">
    <source>
        <dbReference type="RuleBase" id="RU363032"/>
    </source>
</evidence>
<evidence type="ECO:0000256" key="3">
    <source>
        <dbReference type="ARBA" id="ARBA00022475"/>
    </source>
</evidence>
<evidence type="ECO:0000313" key="10">
    <source>
        <dbReference type="Proteomes" id="UP000028569"/>
    </source>
</evidence>
<dbReference type="HOGENOM" id="CLU_016047_1_2_11"/>
<dbReference type="PROSITE" id="PS50928">
    <property type="entry name" value="ABC_TM1"/>
    <property type="match status" value="1"/>
</dbReference>
<reference evidence="9 10" key="1">
    <citation type="journal article" date="2014" name="Appl. Environ. Microbiol.">
        <title>Genomic encyclopedia of type strains of the genus Bifidobacterium.</title>
        <authorList>
            <person name="Milani C."/>
            <person name="Lugli G.A."/>
            <person name="Duranti S."/>
            <person name="Turroni F."/>
            <person name="Bottacini F."/>
            <person name="Mangifesta M."/>
            <person name="Sanchez B."/>
            <person name="Viappiani A."/>
            <person name="Mancabelli L."/>
            <person name="Taminiau B."/>
            <person name="Delcenserie V."/>
            <person name="Barrangou R."/>
            <person name="Margolles A."/>
            <person name="van Sinderen D."/>
            <person name="Ventura M."/>
        </authorList>
    </citation>
    <scope>NUCLEOTIDE SEQUENCE [LARGE SCALE GENOMIC DNA]</scope>
    <source>
        <strain evidence="9 10">LMG 11587</strain>
    </source>
</reference>
<organism evidence="9 10">
    <name type="scientific">Bifidobacterium [indicum] DSM 20214 = LMG 11587</name>
    <dbReference type="NCBI Taxonomy" id="1341694"/>
    <lineage>
        <taxon>Bacteria</taxon>
        <taxon>Bacillati</taxon>
        <taxon>Actinomycetota</taxon>
        <taxon>Actinomycetes</taxon>
        <taxon>Bifidobacteriales</taxon>
        <taxon>Bifidobacteriaceae</taxon>
        <taxon>Bifidobacterium</taxon>
    </lineage>
</organism>
<evidence type="ECO:0000256" key="5">
    <source>
        <dbReference type="ARBA" id="ARBA00022989"/>
    </source>
</evidence>
<dbReference type="InterPro" id="IPR000515">
    <property type="entry name" value="MetI-like"/>
</dbReference>
<name>A0A087VSJ3_9BIFI</name>
<dbReference type="GO" id="GO:0055085">
    <property type="term" value="P:transmembrane transport"/>
    <property type="evidence" value="ECO:0007669"/>
    <property type="project" value="InterPro"/>
</dbReference>
<feature type="transmembrane region" description="Helical" evidence="7">
    <location>
        <begin position="116"/>
        <end position="137"/>
    </location>
</feature>
<comment type="subcellular location">
    <subcellularLocation>
        <location evidence="1 7">Cell membrane</location>
        <topology evidence="1 7">Multi-pass membrane protein</topology>
    </subcellularLocation>
</comment>
<dbReference type="SUPFAM" id="SSF161098">
    <property type="entry name" value="MetI-like"/>
    <property type="match status" value="1"/>
</dbReference>
<dbReference type="GO" id="GO:0005886">
    <property type="term" value="C:plasma membrane"/>
    <property type="evidence" value="ECO:0007669"/>
    <property type="project" value="UniProtKB-SubCell"/>
</dbReference>
<gene>
    <name evidence="9" type="ORF">BINDI_0027</name>
</gene>
<sequence length="286" mass="30920">MAGKNKSAMTPAERSYQRGRWAIYLFLVIVCLCQLLPFYLAITTSLKPSDDLSSALSMRTHDMAWSNWFEAINEGGILKSVLNSVVVTVGTTAMVCILGAAAAYPLARRLTRFNKLVSAFILSMMMIPPLSILVPLYSFLVKIGGVNNYWGIIVVLTATNLPLSVFLYTAFIKAIPPAIDEAGELDGANRLQVFIRLVLPMLKPVTATVIIMTGSTVWNDYALSSYILTDPSAQTIAPRVASFFSANTNNLGVAAAASLIAAVPMVVAYMFLQKYFIAGMVAGAVK</sequence>
<keyword evidence="4 7" id="KW-0812">Transmembrane</keyword>
<keyword evidence="5 7" id="KW-1133">Transmembrane helix</keyword>